<accession>A0A1I5H2J1</accession>
<gene>
    <name evidence="2" type="ORF">SAMN04488519_106245</name>
</gene>
<proteinExistence type="predicted"/>
<dbReference type="PANTHER" id="PTHR37841:SF1">
    <property type="entry name" value="DUF3298 DOMAIN-CONTAINING PROTEIN"/>
    <property type="match status" value="1"/>
</dbReference>
<dbReference type="STRING" id="226506.SAMN04488519_106245"/>
<dbReference type="EMBL" id="FOVW01000006">
    <property type="protein sequence ID" value="SFO42427.1"/>
    <property type="molecule type" value="Genomic_DNA"/>
</dbReference>
<dbReference type="RefSeq" id="WP_091654166.1">
    <property type="nucleotide sequence ID" value="NZ_FOVW01000006.1"/>
</dbReference>
<dbReference type="PANTHER" id="PTHR37841">
    <property type="entry name" value="GLR2918 PROTEIN"/>
    <property type="match status" value="1"/>
</dbReference>
<dbReference type="InterPro" id="IPR032774">
    <property type="entry name" value="WG_beta_rep"/>
</dbReference>
<feature type="signal peptide" evidence="1">
    <location>
        <begin position="1"/>
        <end position="26"/>
    </location>
</feature>
<feature type="chain" id="PRO_5011499207" evidence="1">
    <location>
        <begin position="27"/>
        <end position="522"/>
    </location>
</feature>
<dbReference type="Pfam" id="PF14903">
    <property type="entry name" value="WG_beta_rep"/>
    <property type="match status" value="4"/>
</dbReference>
<dbReference type="Proteomes" id="UP000199564">
    <property type="component" value="Unassembled WGS sequence"/>
</dbReference>
<name>A0A1I5H2J1_9BACT</name>
<evidence type="ECO:0000313" key="2">
    <source>
        <dbReference type="EMBL" id="SFO42427.1"/>
    </source>
</evidence>
<evidence type="ECO:0000256" key="1">
    <source>
        <dbReference type="SAM" id="SignalP"/>
    </source>
</evidence>
<sequence length="522" mass="59831">MTQTLRSTFLLLFCTVLIHFSTKAQTWEVYDYDLQLKSRLVYQSIAILSDAVKIGKNENGLFLLSSDYKPAVQLEGKEVYQFLEPWILMKGEKGIGAYHEYGQKVLNLEFDEIQTYYNFLLARKGSEYWVYQRGKGTTNYLGELDEARISNVGQIISRKGNSYFLPLSSNPDRPFEKLEDNDGEYILAKTKDGYGLVNVEGTLVLDPVIDELQHTKGNFYYGFDEGQYVLIEGDLVQANIKYNSYHKITYQDGLMLEYIHGKLRRVMEGDGILLDAVGMTEVIRIDQDLYNVRFRDGKLGLLGIKGWLVNPTDSLEKIENGSEGYFPARKKGQYGYVNREGKWLIKPTYDLSLNYSEQIAAIKSGLYWGAIDNYGKVILNPEWEEIKAFQGGFGVGKKENRFYLLSKDGNQLTPGGFNKICRIDNGYFLVENDQKVGLLDPNGKQVLSTEYEYLKRERGNWVIARKNNKSGLIDEKGETLLPFDYEEILFDNANRQILVRGSYQPIVVVEPETQGRKRKRGN</sequence>
<protein>
    <submittedName>
        <fullName evidence="2">WG containing repeat-containing protein</fullName>
    </submittedName>
</protein>
<organism evidence="2 3">
    <name type="scientific">Algoriphagus ornithinivorans</name>
    <dbReference type="NCBI Taxonomy" id="226506"/>
    <lineage>
        <taxon>Bacteria</taxon>
        <taxon>Pseudomonadati</taxon>
        <taxon>Bacteroidota</taxon>
        <taxon>Cytophagia</taxon>
        <taxon>Cytophagales</taxon>
        <taxon>Cyclobacteriaceae</taxon>
        <taxon>Algoriphagus</taxon>
    </lineage>
</organism>
<reference evidence="3" key="1">
    <citation type="submission" date="2016-10" db="EMBL/GenBank/DDBJ databases">
        <authorList>
            <person name="Varghese N."/>
            <person name="Submissions S."/>
        </authorList>
    </citation>
    <scope>NUCLEOTIDE SEQUENCE [LARGE SCALE GENOMIC DNA]</scope>
    <source>
        <strain evidence="3">DSM 15282</strain>
    </source>
</reference>
<evidence type="ECO:0000313" key="3">
    <source>
        <dbReference type="Proteomes" id="UP000199564"/>
    </source>
</evidence>
<dbReference type="AlphaFoldDB" id="A0A1I5H2J1"/>
<keyword evidence="1" id="KW-0732">Signal</keyword>
<keyword evidence="3" id="KW-1185">Reference proteome</keyword>